<dbReference type="HOGENOM" id="CLU_1516085_0_0_6"/>
<dbReference type="EMBL" id="LN614827">
    <property type="protein sequence ID" value="CEG56798.1"/>
    <property type="molecule type" value="Genomic_DNA"/>
</dbReference>
<dbReference type="RefSeq" id="WP_045095409.1">
    <property type="nucleotide sequence ID" value="NZ_LN614827.1"/>
</dbReference>
<dbReference type="GO" id="GO:0006744">
    <property type="term" value="P:ubiquinone biosynthetic process"/>
    <property type="evidence" value="ECO:0007669"/>
    <property type="project" value="InterPro"/>
</dbReference>
<dbReference type="Pfam" id="PF04345">
    <property type="entry name" value="Chor_lyase"/>
    <property type="match status" value="1"/>
</dbReference>
<organism evidence="1 2">
    <name type="scientific">Legionella fallonii LLAP-10</name>
    <dbReference type="NCBI Taxonomy" id="1212491"/>
    <lineage>
        <taxon>Bacteria</taxon>
        <taxon>Pseudomonadati</taxon>
        <taxon>Pseudomonadota</taxon>
        <taxon>Gammaproteobacteria</taxon>
        <taxon>Legionellales</taxon>
        <taxon>Legionellaceae</taxon>
        <taxon>Legionella</taxon>
    </lineage>
</organism>
<evidence type="ECO:0000313" key="1">
    <source>
        <dbReference type="EMBL" id="CEG56798.1"/>
    </source>
</evidence>
<sequence length="179" mass="21742">MFINNQPIFVAEPQNPHSLLDWRECRHSLTDKLQAARGSTQLTVISQQWTRPTWWDRYLLQIDDELIFEREIMMKHHHTDYWYARTIIPKKCYFSDPEFFKRLEKESIRNLIFDNSKVHRVTMLNYPIDKQCIEFNWVKKHLNNIDGIIWVRLAEYSLNYLESFYLAELLLPELECLSC</sequence>
<dbReference type="GO" id="GO:0008813">
    <property type="term" value="F:chorismate lyase activity"/>
    <property type="evidence" value="ECO:0007669"/>
    <property type="project" value="InterPro"/>
</dbReference>
<dbReference type="InterPro" id="IPR007440">
    <property type="entry name" value="Chorismate--pyruvate_lyase"/>
</dbReference>
<dbReference type="AlphaFoldDB" id="A0A098G2W3"/>
<protein>
    <submittedName>
        <fullName evidence="1">4-hydroxybenzoate synthetase</fullName>
    </submittedName>
</protein>
<dbReference type="KEGG" id="lfa:LFA_1376"/>
<dbReference type="OrthoDB" id="5646761at2"/>
<gene>
    <name evidence="1" type="primary">ubiC</name>
    <name evidence="1" type="ORF">LFA_1376</name>
</gene>
<dbReference type="Gene3D" id="3.40.1410.10">
    <property type="entry name" value="Chorismate lyase-like"/>
    <property type="match status" value="1"/>
</dbReference>
<dbReference type="GO" id="GO:0005737">
    <property type="term" value="C:cytoplasm"/>
    <property type="evidence" value="ECO:0007669"/>
    <property type="project" value="InterPro"/>
</dbReference>
<proteinExistence type="predicted"/>
<reference evidence="2" key="1">
    <citation type="submission" date="2014-09" db="EMBL/GenBank/DDBJ databases">
        <authorList>
            <person name="Gomez-Valero L."/>
        </authorList>
    </citation>
    <scope>NUCLEOTIDE SEQUENCE [LARGE SCALE GENOMIC DNA]</scope>
    <source>
        <strain evidence="2">ATCC700992</strain>
    </source>
</reference>
<dbReference type="InterPro" id="IPR028978">
    <property type="entry name" value="Chorismate_lyase_/UTRA_dom_sf"/>
</dbReference>
<dbReference type="Proteomes" id="UP000032430">
    <property type="component" value="Chromosome I"/>
</dbReference>
<dbReference type="STRING" id="1212491.LFA_1376"/>
<accession>A0A098G2W3</accession>
<keyword evidence="2" id="KW-1185">Reference proteome</keyword>
<evidence type="ECO:0000313" key="2">
    <source>
        <dbReference type="Proteomes" id="UP000032430"/>
    </source>
</evidence>
<name>A0A098G2W3_9GAMM</name>
<dbReference type="SUPFAM" id="SSF64288">
    <property type="entry name" value="Chorismate lyase-like"/>
    <property type="match status" value="1"/>
</dbReference>